<dbReference type="STRING" id="317025.Tcr_0441"/>
<dbReference type="NCBIfam" id="TIGR00737">
    <property type="entry name" value="nifR3_yhdG"/>
    <property type="match status" value="1"/>
</dbReference>
<dbReference type="PIRSF" id="PIRSF006621">
    <property type="entry name" value="Dus"/>
    <property type="match status" value="1"/>
</dbReference>
<keyword evidence="5 12" id="KW-0288">FMN</keyword>
<dbReference type="GO" id="GO:0000049">
    <property type="term" value="F:tRNA binding"/>
    <property type="evidence" value="ECO:0007669"/>
    <property type="project" value="UniProtKB-UniRule"/>
</dbReference>
<dbReference type="PROSITE" id="PS01136">
    <property type="entry name" value="UPF0034"/>
    <property type="match status" value="1"/>
</dbReference>
<feature type="binding site" evidence="12 15">
    <location>
        <position position="70"/>
    </location>
    <ligand>
        <name>FMN</name>
        <dbReference type="ChEBI" id="CHEBI:58210"/>
    </ligand>
</feature>
<dbReference type="Gene3D" id="3.20.20.70">
    <property type="entry name" value="Aldolase class I"/>
    <property type="match status" value="1"/>
</dbReference>
<keyword evidence="9 12" id="KW-0560">Oxidoreductase</keyword>
<feature type="domain" description="DUS-like FMN-binding" evidence="16">
    <location>
        <begin position="14"/>
        <end position="314"/>
    </location>
</feature>
<accession>Q31II6</accession>
<feature type="binding site" evidence="15">
    <location>
        <position position="169"/>
    </location>
    <ligand>
        <name>FMN</name>
        <dbReference type="ChEBI" id="CHEBI:58210"/>
    </ligand>
</feature>
<dbReference type="Gene3D" id="1.10.1200.80">
    <property type="entry name" value="Putative flavin oxidoreducatase, domain 2"/>
    <property type="match status" value="1"/>
</dbReference>
<comment type="similarity">
    <text evidence="12">Belongs to the Dus family. DusB subfamily.</text>
</comment>
<evidence type="ECO:0000256" key="8">
    <source>
        <dbReference type="ARBA" id="ARBA00022884"/>
    </source>
</evidence>
<evidence type="ECO:0000256" key="14">
    <source>
        <dbReference type="PIRSR" id="PIRSR006621-1"/>
    </source>
</evidence>
<dbReference type="CDD" id="cd02801">
    <property type="entry name" value="DUS_like_FMN"/>
    <property type="match status" value="1"/>
</dbReference>
<protein>
    <recommendedName>
        <fullName evidence="12">tRNA-dihydrouridine synthase B</fullName>
        <ecNumber evidence="12">1.3.1.-</ecNumber>
    </recommendedName>
</protein>
<dbReference type="InterPro" id="IPR032887">
    <property type="entry name" value="DusB"/>
</dbReference>
<evidence type="ECO:0000256" key="4">
    <source>
        <dbReference type="ARBA" id="ARBA00022630"/>
    </source>
</evidence>
<keyword evidence="15" id="KW-0547">Nucleotide-binding</keyword>
<organism evidence="17">
    <name type="scientific">Hydrogenovibrio crunogenus (strain DSM 25203 / XCL-2)</name>
    <name type="common">Thiomicrospira crunogena</name>
    <dbReference type="NCBI Taxonomy" id="317025"/>
    <lineage>
        <taxon>Bacteria</taxon>
        <taxon>Pseudomonadati</taxon>
        <taxon>Pseudomonadota</taxon>
        <taxon>Gammaproteobacteria</taxon>
        <taxon>Thiotrichales</taxon>
        <taxon>Piscirickettsiaceae</taxon>
        <taxon>Hydrogenovibrio</taxon>
    </lineage>
</organism>
<comment type="function">
    <text evidence="2 12 13">Catalyzes the synthesis of 5,6-dihydrouridine (D), a modified base found in the D-loop of most tRNAs, via the reduction of the C5-C6 double bond in target uridines.</text>
</comment>
<keyword evidence="4 12" id="KW-0285">Flavoprotein</keyword>
<dbReference type="GO" id="GO:0050660">
    <property type="term" value="F:flavin adenine dinucleotide binding"/>
    <property type="evidence" value="ECO:0007669"/>
    <property type="project" value="InterPro"/>
</dbReference>
<dbReference type="InterPro" id="IPR013785">
    <property type="entry name" value="Aldolase_TIM"/>
</dbReference>
<evidence type="ECO:0000256" key="7">
    <source>
        <dbReference type="ARBA" id="ARBA00022857"/>
    </source>
</evidence>
<dbReference type="Pfam" id="PF01207">
    <property type="entry name" value="Dus"/>
    <property type="match status" value="1"/>
</dbReference>
<reference evidence="17" key="1">
    <citation type="submission" date="2006-07" db="EMBL/GenBank/DDBJ databases">
        <title>Complete sequence of Thiomicrospira crunogena XCL-2.</title>
        <authorList>
            <consortium name="US DOE Joint Genome Institute"/>
            <person name="Copeland A."/>
            <person name="Lucas S."/>
            <person name="Lapidus A."/>
            <person name="Barry K."/>
            <person name="Detter J.C."/>
            <person name="Glavina del Rio T."/>
            <person name="Hammon N."/>
            <person name="Israni S."/>
            <person name="Dalin E."/>
            <person name="Tice H."/>
            <person name="Pitluck S."/>
            <person name="Chain P."/>
            <person name="Malfatti S."/>
            <person name="Shin M."/>
            <person name="Vergez L."/>
            <person name="Schmutz J."/>
            <person name="Larimer F."/>
            <person name="Land M."/>
            <person name="Hauser L."/>
            <person name="Kyrpides N."/>
            <person name="Lykidis A."/>
            <person name="Scott K.M."/>
            <person name="Sievert S."/>
            <person name="Kerfeld C."/>
            <person name="Freyermuth S."/>
            <person name="Dobrinski K."/>
            <person name="Boller A."/>
            <person name="Fitzpatrick K."/>
            <person name="Thoma P."/>
            <person name="Moore J."/>
            <person name="Richardson P."/>
        </authorList>
    </citation>
    <scope>NUCLEOTIDE SEQUENCE</scope>
    <source>
        <strain evidence="17">XCL-2</strain>
    </source>
</reference>
<evidence type="ECO:0000256" key="1">
    <source>
        <dbReference type="ARBA" id="ARBA00001917"/>
    </source>
</evidence>
<proteinExistence type="inferred from homology"/>
<keyword evidence="7 12" id="KW-0521">NADP</keyword>
<evidence type="ECO:0000256" key="3">
    <source>
        <dbReference type="ARBA" id="ARBA00022555"/>
    </source>
</evidence>
<feature type="binding site" evidence="12 15">
    <location>
        <position position="139"/>
    </location>
    <ligand>
        <name>FMN</name>
        <dbReference type="ChEBI" id="CHEBI:58210"/>
    </ligand>
</feature>
<dbReference type="InterPro" id="IPR001269">
    <property type="entry name" value="DUS_fam"/>
</dbReference>
<evidence type="ECO:0000256" key="12">
    <source>
        <dbReference type="HAMAP-Rule" id="MF_02042"/>
    </source>
</evidence>
<evidence type="ECO:0000259" key="16">
    <source>
        <dbReference type="Pfam" id="PF01207"/>
    </source>
</evidence>
<evidence type="ECO:0000256" key="11">
    <source>
        <dbReference type="ARBA" id="ARBA00048802"/>
    </source>
</evidence>
<dbReference type="EMBL" id="CP000109">
    <property type="protein sequence ID" value="ABB41037.1"/>
    <property type="molecule type" value="Genomic_DNA"/>
</dbReference>
<dbReference type="PANTHER" id="PTHR45846">
    <property type="entry name" value="TRNA-DIHYDROURIDINE(47) SYNTHASE [NAD(P)(+)]-LIKE"/>
    <property type="match status" value="1"/>
</dbReference>
<dbReference type="InterPro" id="IPR018517">
    <property type="entry name" value="tRNA_hU_synthase_CS"/>
</dbReference>
<sequence length="320" mass="35425">MMTLFDSSTPTIALAPMAGITDRVYRDICRESGASYAVSEMVASKKQLRESAKSSTRHADKTETSPRIVQLLGTHPEELVDAALWQQSQGADIIDLNMGCPAKKVCDVAAGSALMGQPERVADIFKSLTEAIDLPVTVKIRTGTDVDNINAVEIAKLAQELGLKAITIHGRTRADKFNGQAEYDTIKAVKQAVDIPVIANGDICSPKEAQFVLKYTGSDGIMIGRAAQGYPWIFREIAHFLKTGDCLPSPSFAEFQQVMTRHFSELEILYGEHLGHKIARKHLGWYSQYLPNGTELRKRFNRLENTQAQLNLINHYFDTL</sequence>
<dbReference type="eggNOG" id="COG0042">
    <property type="taxonomic scope" value="Bacteria"/>
</dbReference>
<evidence type="ECO:0000256" key="13">
    <source>
        <dbReference type="PIRNR" id="PIRNR006621"/>
    </source>
</evidence>
<dbReference type="KEGG" id="tcx:Tcr_0441"/>
<evidence type="ECO:0000256" key="9">
    <source>
        <dbReference type="ARBA" id="ARBA00023002"/>
    </source>
</evidence>
<comment type="cofactor">
    <cofactor evidence="1 12 13 15">
        <name>FMN</name>
        <dbReference type="ChEBI" id="CHEBI:58210"/>
    </cofactor>
</comment>
<dbReference type="HAMAP" id="MF_02042">
    <property type="entry name" value="DusB_subfam"/>
    <property type="match status" value="1"/>
</dbReference>
<dbReference type="AlphaFoldDB" id="Q31II6"/>
<dbReference type="SUPFAM" id="SSF51395">
    <property type="entry name" value="FMN-linked oxidoreductases"/>
    <property type="match status" value="1"/>
</dbReference>
<dbReference type="OrthoDB" id="9764501at2"/>
<feature type="binding site" evidence="12">
    <location>
        <begin position="200"/>
        <end position="202"/>
    </location>
    <ligand>
        <name>FMN</name>
        <dbReference type="ChEBI" id="CHEBI:58210"/>
    </ligand>
</feature>
<dbReference type="InterPro" id="IPR004652">
    <property type="entry name" value="DusB-like"/>
</dbReference>
<keyword evidence="8 12" id="KW-0694">RNA-binding</keyword>
<evidence type="ECO:0000256" key="6">
    <source>
        <dbReference type="ARBA" id="ARBA00022694"/>
    </source>
</evidence>
<dbReference type="EC" id="1.3.1.-" evidence="12"/>
<keyword evidence="3 12" id="KW-0820">tRNA-binding</keyword>
<evidence type="ECO:0000256" key="10">
    <source>
        <dbReference type="ARBA" id="ARBA00048205"/>
    </source>
</evidence>
<keyword evidence="6 12" id="KW-0819">tRNA processing</keyword>
<dbReference type="InterPro" id="IPR024036">
    <property type="entry name" value="tRNA-dHydroUridine_Synthase_C"/>
</dbReference>
<evidence type="ECO:0000256" key="2">
    <source>
        <dbReference type="ARBA" id="ARBA00002790"/>
    </source>
</evidence>
<evidence type="ECO:0000256" key="15">
    <source>
        <dbReference type="PIRSR" id="PIRSR006621-2"/>
    </source>
</evidence>
<feature type="binding site" evidence="12 15">
    <location>
        <begin position="16"/>
        <end position="18"/>
    </location>
    <ligand>
        <name>FMN</name>
        <dbReference type="ChEBI" id="CHEBI:58210"/>
    </ligand>
</feature>
<evidence type="ECO:0000313" key="17">
    <source>
        <dbReference type="EMBL" id="ABB41037.1"/>
    </source>
</evidence>
<dbReference type="PANTHER" id="PTHR45846:SF1">
    <property type="entry name" value="TRNA-DIHYDROURIDINE(47) SYNTHASE [NAD(P)(+)]-LIKE"/>
    <property type="match status" value="1"/>
</dbReference>
<feature type="active site" description="Proton donor" evidence="12 14">
    <location>
        <position position="100"/>
    </location>
</feature>
<dbReference type="HOGENOM" id="CLU_013299_0_1_6"/>
<feature type="binding site" evidence="12 15">
    <location>
        <begin position="224"/>
        <end position="225"/>
    </location>
    <ligand>
        <name>FMN</name>
        <dbReference type="ChEBI" id="CHEBI:58210"/>
    </ligand>
</feature>
<evidence type="ECO:0000256" key="5">
    <source>
        <dbReference type="ARBA" id="ARBA00022643"/>
    </source>
</evidence>
<comment type="similarity">
    <text evidence="13">Belongs to the dus family.</text>
</comment>
<gene>
    <name evidence="12" type="primary">dusB</name>
    <name evidence="17" type="ordered locus">Tcr_0441</name>
</gene>
<dbReference type="GO" id="GO:0010181">
    <property type="term" value="F:FMN binding"/>
    <property type="evidence" value="ECO:0007669"/>
    <property type="project" value="UniProtKB-UniRule"/>
</dbReference>
<name>Q31II6_HYDCU</name>
<dbReference type="InterPro" id="IPR035587">
    <property type="entry name" value="DUS-like_FMN-bd"/>
</dbReference>
<comment type="catalytic activity">
    <reaction evidence="10 12">
        <text>a 5,6-dihydrouridine in tRNA + NADP(+) = a uridine in tRNA + NADPH + H(+)</text>
        <dbReference type="Rhea" id="RHEA:23624"/>
        <dbReference type="Rhea" id="RHEA-COMP:13339"/>
        <dbReference type="Rhea" id="RHEA-COMP:13887"/>
        <dbReference type="ChEBI" id="CHEBI:15378"/>
        <dbReference type="ChEBI" id="CHEBI:57783"/>
        <dbReference type="ChEBI" id="CHEBI:58349"/>
        <dbReference type="ChEBI" id="CHEBI:65315"/>
        <dbReference type="ChEBI" id="CHEBI:74443"/>
    </reaction>
</comment>
<comment type="catalytic activity">
    <reaction evidence="11 12">
        <text>a 5,6-dihydrouridine in tRNA + NAD(+) = a uridine in tRNA + NADH + H(+)</text>
        <dbReference type="Rhea" id="RHEA:54452"/>
        <dbReference type="Rhea" id="RHEA-COMP:13339"/>
        <dbReference type="Rhea" id="RHEA-COMP:13887"/>
        <dbReference type="ChEBI" id="CHEBI:15378"/>
        <dbReference type="ChEBI" id="CHEBI:57540"/>
        <dbReference type="ChEBI" id="CHEBI:57945"/>
        <dbReference type="ChEBI" id="CHEBI:65315"/>
        <dbReference type="ChEBI" id="CHEBI:74443"/>
    </reaction>
</comment>
<dbReference type="GO" id="GO:0017150">
    <property type="term" value="F:tRNA dihydrouridine synthase activity"/>
    <property type="evidence" value="ECO:0007669"/>
    <property type="project" value="UniProtKB-UniRule"/>
</dbReference>